<feature type="compositionally biased region" description="Polar residues" evidence="1">
    <location>
        <begin position="495"/>
        <end position="506"/>
    </location>
</feature>
<protein>
    <submittedName>
        <fullName evidence="2">Uncharacterized protein</fullName>
    </submittedName>
</protein>
<feature type="region of interest" description="Disordered" evidence="1">
    <location>
        <begin position="459"/>
        <end position="556"/>
    </location>
</feature>
<name>A0A3N4IPN8_ASCIM</name>
<accession>A0A3N4IPN8</accession>
<evidence type="ECO:0000256" key="1">
    <source>
        <dbReference type="SAM" id="MobiDB-lite"/>
    </source>
</evidence>
<evidence type="ECO:0000313" key="3">
    <source>
        <dbReference type="Proteomes" id="UP000275078"/>
    </source>
</evidence>
<proteinExistence type="predicted"/>
<gene>
    <name evidence="2" type="ORF">BJ508DRAFT_356899</name>
</gene>
<reference evidence="2 3" key="1">
    <citation type="journal article" date="2018" name="Nat. Ecol. Evol.">
        <title>Pezizomycetes genomes reveal the molecular basis of ectomycorrhizal truffle lifestyle.</title>
        <authorList>
            <person name="Murat C."/>
            <person name="Payen T."/>
            <person name="Noel B."/>
            <person name="Kuo A."/>
            <person name="Morin E."/>
            <person name="Chen J."/>
            <person name="Kohler A."/>
            <person name="Krizsan K."/>
            <person name="Balestrini R."/>
            <person name="Da Silva C."/>
            <person name="Montanini B."/>
            <person name="Hainaut M."/>
            <person name="Levati E."/>
            <person name="Barry K.W."/>
            <person name="Belfiori B."/>
            <person name="Cichocki N."/>
            <person name="Clum A."/>
            <person name="Dockter R.B."/>
            <person name="Fauchery L."/>
            <person name="Guy J."/>
            <person name="Iotti M."/>
            <person name="Le Tacon F."/>
            <person name="Lindquist E.A."/>
            <person name="Lipzen A."/>
            <person name="Malagnac F."/>
            <person name="Mello A."/>
            <person name="Molinier V."/>
            <person name="Miyauchi S."/>
            <person name="Poulain J."/>
            <person name="Riccioni C."/>
            <person name="Rubini A."/>
            <person name="Sitrit Y."/>
            <person name="Splivallo R."/>
            <person name="Traeger S."/>
            <person name="Wang M."/>
            <person name="Zifcakova L."/>
            <person name="Wipf D."/>
            <person name="Zambonelli A."/>
            <person name="Paolocci F."/>
            <person name="Nowrousian M."/>
            <person name="Ottonello S."/>
            <person name="Baldrian P."/>
            <person name="Spatafora J.W."/>
            <person name="Henrissat B."/>
            <person name="Nagy L.G."/>
            <person name="Aury J.M."/>
            <person name="Wincker P."/>
            <person name="Grigoriev I.V."/>
            <person name="Bonfante P."/>
            <person name="Martin F.M."/>
        </authorList>
    </citation>
    <scope>NUCLEOTIDE SEQUENCE [LARGE SCALE GENOMIC DNA]</scope>
    <source>
        <strain evidence="2 3">RN42</strain>
    </source>
</reference>
<sequence length="620" mass="69720">MAGSRVQFSSTLQFWNAKSKECRIPPFPPASLAASIGANGDVHQQVGSLSSRSGNKQYNCHSLNIGKFRQSSPNKRLHCENLALLGLKPSEIAKRSISYQQPSQVQYETLYRRNFSNPSPLRLPSKPTGSAPLRVSSSPLDISTCIDPASPVTSGGSDLDITEFSYSTSWSQPEIQPLQWSTPQHSPIIRNSVLYGESLSSLNLLPLSSSQSGSVSSRYSFSYRDFETHTPVLEVLSPIPLRPWRPSCELWRLSDYMEYYGGNGSLHIDSHGRVFDDEDRYNTFLHEEEDKNTRMEKEMTAVVSEARELVVTVTEVEPEQEEEQTMTGDDTVLRYAESNESMESLKDSMEDENDEVWGRIDNVETMDASENERWWESGNDVASTECLRIAVSKILRVTNPDVTNLRESLDSFGYVKHHTTPETSSIDLSILADISFEESNIDPILTSLEPIPLPVIHERGFTKPLTKPSRKRKSEISPPPRRALCERIIQPVHTKVSSPIRSSTPIAQVRNRFPIDDSPKSQPKTENRPLTKKQRTVKRNICMGQGTESGSGSSLKKPFRKALMSLSLRKYNMINSSSERLMKIDSNQKENRPIKGTDYKAKKSKRTSIEGFWGSLLHGI</sequence>
<dbReference type="EMBL" id="ML119645">
    <property type="protein sequence ID" value="RPA88153.1"/>
    <property type="molecule type" value="Genomic_DNA"/>
</dbReference>
<organism evidence="2 3">
    <name type="scientific">Ascobolus immersus RN42</name>
    <dbReference type="NCBI Taxonomy" id="1160509"/>
    <lineage>
        <taxon>Eukaryota</taxon>
        <taxon>Fungi</taxon>
        <taxon>Dikarya</taxon>
        <taxon>Ascomycota</taxon>
        <taxon>Pezizomycotina</taxon>
        <taxon>Pezizomycetes</taxon>
        <taxon>Pezizales</taxon>
        <taxon>Ascobolaceae</taxon>
        <taxon>Ascobolus</taxon>
    </lineage>
</organism>
<keyword evidence="3" id="KW-1185">Reference proteome</keyword>
<dbReference type="AlphaFoldDB" id="A0A3N4IPN8"/>
<evidence type="ECO:0000313" key="2">
    <source>
        <dbReference type="EMBL" id="RPA88153.1"/>
    </source>
</evidence>
<dbReference type="Proteomes" id="UP000275078">
    <property type="component" value="Unassembled WGS sequence"/>
</dbReference>
<feature type="compositionally biased region" description="Basic and acidic residues" evidence="1">
    <location>
        <begin position="513"/>
        <end position="529"/>
    </location>
</feature>